<accession>A0AA94L2R7</accession>
<dbReference type="GO" id="GO:0005886">
    <property type="term" value="C:plasma membrane"/>
    <property type="evidence" value="ECO:0007669"/>
    <property type="project" value="TreeGrafter"/>
</dbReference>
<evidence type="ECO:0000256" key="1">
    <source>
        <dbReference type="SAM" id="Phobius"/>
    </source>
</evidence>
<dbReference type="Pfam" id="PF00873">
    <property type="entry name" value="ACR_tran"/>
    <property type="match status" value="1"/>
</dbReference>
<evidence type="ECO:0000313" key="2">
    <source>
        <dbReference type="EMBL" id="SFW58904.1"/>
    </source>
</evidence>
<evidence type="ECO:0000313" key="3">
    <source>
        <dbReference type="Proteomes" id="UP000182680"/>
    </source>
</evidence>
<gene>
    <name evidence="2" type="ORF">SAMN02910291_01982</name>
</gene>
<organism evidence="2 3">
    <name type="scientific">Desulfovibrio desulfuricans</name>
    <dbReference type="NCBI Taxonomy" id="876"/>
    <lineage>
        <taxon>Bacteria</taxon>
        <taxon>Pseudomonadati</taxon>
        <taxon>Thermodesulfobacteriota</taxon>
        <taxon>Desulfovibrionia</taxon>
        <taxon>Desulfovibrionales</taxon>
        <taxon>Desulfovibrionaceae</taxon>
        <taxon>Desulfovibrio</taxon>
    </lineage>
</organism>
<proteinExistence type="predicted"/>
<dbReference type="AlphaFoldDB" id="A0AA94L2R7"/>
<dbReference type="PANTHER" id="PTHR32063">
    <property type="match status" value="1"/>
</dbReference>
<dbReference type="Proteomes" id="UP000182680">
    <property type="component" value="Unassembled WGS sequence"/>
</dbReference>
<keyword evidence="1" id="KW-0472">Membrane</keyword>
<protein>
    <submittedName>
        <fullName evidence="2">AcrB/AcrD/AcrF family protein</fullName>
    </submittedName>
</protein>
<comment type="caution">
    <text evidence="2">The sequence shown here is derived from an EMBL/GenBank/DDBJ whole genome shotgun (WGS) entry which is preliminary data.</text>
</comment>
<dbReference type="PANTHER" id="PTHR32063:SF13">
    <property type="entry name" value="MULTIDRUG EFFLUX PUMP SUBUNIT ACRB-RELATED"/>
    <property type="match status" value="1"/>
</dbReference>
<keyword evidence="1" id="KW-0812">Transmembrane</keyword>
<sequence length="61" mass="6736">MWLRGVNNDIYFQIAVLTIVGLSAKNSILIVEFARAQHQAGKNLMAAATEAARLRLRPIIS</sequence>
<dbReference type="GO" id="GO:0042910">
    <property type="term" value="F:xenobiotic transmembrane transporter activity"/>
    <property type="evidence" value="ECO:0007669"/>
    <property type="project" value="TreeGrafter"/>
</dbReference>
<dbReference type="RefSeq" id="WP_041723797.1">
    <property type="nucleotide sequence ID" value="NZ_FPIW01000038.1"/>
</dbReference>
<dbReference type="InterPro" id="IPR001036">
    <property type="entry name" value="Acrflvin-R"/>
</dbReference>
<dbReference type="Gene3D" id="1.20.1640.10">
    <property type="entry name" value="Multidrug efflux transporter AcrB transmembrane domain"/>
    <property type="match status" value="1"/>
</dbReference>
<dbReference type="SUPFAM" id="SSF82866">
    <property type="entry name" value="Multidrug efflux transporter AcrB transmembrane domain"/>
    <property type="match status" value="1"/>
</dbReference>
<name>A0AA94L2R7_DESDE</name>
<reference evidence="3" key="1">
    <citation type="submission" date="2016-11" db="EMBL/GenBank/DDBJ databases">
        <authorList>
            <person name="Jaros S."/>
            <person name="Januszkiewicz K."/>
            <person name="Wedrychowicz H."/>
        </authorList>
    </citation>
    <scope>NUCLEOTIDE SEQUENCE [LARGE SCALE GENOMIC DNA]</scope>
    <source>
        <strain evidence="3">DSM 7057</strain>
    </source>
</reference>
<dbReference type="EMBL" id="FPIW01000038">
    <property type="protein sequence ID" value="SFW58904.1"/>
    <property type="molecule type" value="Genomic_DNA"/>
</dbReference>
<feature type="transmembrane region" description="Helical" evidence="1">
    <location>
        <begin position="12"/>
        <end position="34"/>
    </location>
</feature>
<keyword evidence="1" id="KW-1133">Transmembrane helix</keyword>